<organism evidence="2 3">
    <name type="scientific">Brassica napus</name>
    <name type="common">Rape</name>
    <dbReference type="NCBI Taxonomy" id="3708"/>
    <lineage>
        <taxon>Eukaryota</taxon>
        <taxon>Viridiplantae</taxon>
        <taxon>Streptophyta</taxon>
        <taxon>Embryophyta</taxon>
        <taxon>Tracheophyta</taxon>
        <taxon>Spermatophyta</taxon>
        <taxon>Magnoliopsida</taxon>
        <taxon>eudicotyledons</taxon>
        <taxon>Gunneridae</taxon>
        <taxon>Pentapetalae</taxon>
        <taxon>rosids</taxon>
        <taxon>malvids</taxon>
        <taxon>Brassicales</taxon>
        <taxon>Brassicaceae</taxon>
        <taxon>Brassiceae</taxon>
        <taxon>Brassica</taxon>
    </lineage>
</organism>
<dbReference type="PANTHER" id="PTHR35491:SF12">
    <property type="entry name" value="RRM DOMAIN-CONTAINING PROTEIN"/>
    <property type="match status" value="1"/>
</dbReference>
<feature type="region of interest" description="Disordered" evidence="1">
    <location>
        <begin position="274"/>
        <end position="294"/>
    </location>
</feature>
<sequence length="294" mass="34258">MYPIQSSPYHRERIITIFREKPLRNPNFLQRRMWKKGELVWVRLNPSDSWIPGRILDPSEPFGILVSSRFLLRPNVITLRSKALSPKLRLRFRNSDSLRFRRFVNRALQTHFWHISIGLWCSCQPPIDLPYLDREISLPLSPLSSDSALSFVREMAVSRRVPLRRLAETNGSTAQILSFKRYAVDFNRSEYVYEQVIESAKLMDRAEEPHWYLDLVSYLSLRDPLPKDIHCCSVDKVVQSWNTRSPVISSDPSVMKACGTLARVSIHEGVDETDVQVEEEHKSAVEELEDRNDH</sequence>
<evidence type="ECO:0000313" key="3">
    <source>
        <dbReference type="Proteomes" id="UP000824890"/>
    </source>
</evidence>
<accession>A0ABQ7YWD8</accession>
<reference evidence="2 3" key="1">
    <citation type="submission" date="2021-05" db="EMBL/GenBank/DDBJ databases">
        <title>Genome Assembly of Synthetic Allotetraploid Brassica napus Reveals Homoeologous Exchanges between Subgenomes.</title>
        <authorList>
            <person name="Davis J.T."/>
        </authorList>
    </citation>
    <scope>NUCLEOTIDE SEQUENCE [LARGE SCALE GENOMIC DNA]</scope>
    <source>
        <strain evidence="3">cv. Da-Ae</strain>
        <tissue evidence="2">Seedling</tissue>
    </source>
</reference>
<keyword evidence="3" id="KW-1185">Reference proteome</keyword>
<feature type="non-terminal residue" evidence="2">
    <location>
        <position position="294"/>
    </location>
</feature>
<dbReference type="EMBL" id="JAGKQM010000016">
    <property type="protein sequence ID" value="KAH0872208.1"/>
    <property type="molecule type" value="Genomic_DNA"/>
</dbReference>
<evidence type="ECO:0000313" key="2">
    <source>
        <dbReference type="EMBL" id="KAH0872208.1"/>
    </source>
</evidence>
<dbReference type="PANTHER" id="PTHR35491">
    <property type="entry name" value="OS12G0638500-LIKE PROTEIN"/>
    <property type="match status" value="1"/>
</dbReference>
<protein>
    <submittedName>
        <fullName evidence="2">Uncharacterized protein</fullName>
    </submittedName>
</protein>
<proteinExistence type="predicted"/>
<gene>
    <name evidence="2" type="ORF">HID58_069570</name>
</gene>
<dbReference type="Proteomes" id="UP000824890">
    <property type="component" value="Unassembled WGS sequence"/>
</dbReference>
<feature type="compositionally biased region" description="Basic and acidic residues" evidence="1">
    <location>
        <begin position="278"/>
        <end position="294"/>
    </location>
</feature>
<comment type="caution">
    <text evidence="2">The sequence shown here is derived from an EMBL/GenBank/DDBJ whole genome shotgun (WGS) entry which is preliminary data.</text>
</comment>
<name>A0ABQ7YWD8_BRANA</name>
<evidence type="ECO:0000256" key="1">
    <source>
        <dbReference type="SAM" id="MobiDB-lite"/>
    </source>
</evidence>